<feature type="domain" description="Fe/B12 periplasmic-binding" evidence="1">
    <location>
        <begin position="118"/>
        <end position="390"/>
    </location>
</feature>
<accession>A0A1I3PD12</accession>
<dbReference type="EMBL" id="FORM01000005">
    <property type="protein sequence ID" value="SFJ18916.1"/>
    <property type="molecule type" value="Genomic_DNA"/>
</dbReference>
<proteinExistence type="predicted"/>
<dbReference type="GO" id="GO:0071281">
    <property type="term" value="P:cellular response to iron ion"/>
    <property type="evidence" value="ECO:0007669"/>
    <property type="project" value="TreeGrafter"/>
</dbReference>
<evidence type="ECO:0000313" key="3">
    <source>
        <dbReference type="Proteomes" id="UP000199559"/>
    </source>
</evidence>
<dbReference type="Gene3D" id="3.40.50.1980">
    <property type="entry name" value="Nitrogenase molybdenum iron protein domain"/>
    <property type="match status" value="2"/>
</dbReference>
<evidence type="ECO:0000259" key="1">
    <source>
        <dbReference type="PROSITE" id="PS50983"/>
    </source>
</evidence>
<dbReference type="InterPro" id="IPR050902">
    <property type="entry name" value="ABC_Transporter_SBP"/>
</dbReference>
<dbReference type="PROSITE" id="PS50983">
    <property type="entry name" value="FE_B12_PBP"/>
    <property type="match status" value="1"/>
</dbReference>
<dbReference type="Pfam" id="PF01497">
    <property type="entry name" value="Peripla_BP_2"/>
    <property type="match status" value="1"/>
</dbReference>
<dbReference type="PANTHER" id="PTHR30535">
    <property type="entry name" value="VITAMIN B12-BINDING PROTEIN"/>
    <property type="match status" value="1"/>
</dbReference>
<dbReference type="Proteomes" id="UP000199559">
    <property type="component" value="Unassembled WGS sequence"/>
</dbReference>
<dbReference type="SUPFAM" id="SSF53807">
    <property type="entry name" value="Helical backbone' metal receptor"/>
    <property type="match status" value="1"/>
</dbReference>
<dbReference type="AlphaFoldDB" id="A0A1I3PD12"/>
<sequence length="403" mass="45012">MTKILYKFTGNYSAKVLLMLQNKPILLLLISTFFFLNCKEDKGISVKLPPLDNVKNSIAYAEGFNITNHSNFSVLEVNNPWPNAEKAYKYVLISKENAAKTSFMKDEYDGIIITPVKQIVVTSTTHIPALELLNEEATLIGFPGTDYVSSEKTRQRIDNGSIRELGKNEGLNTEVLLSLKPDVVIGFGVDGTSKSLNTISKANIPVIYNGDWVEKSPLAKAEWIKFFGALYNKTKEADAIFLTIETDYKAAQKLAKTVNNRPTVLSGAMHKDVWYLPNGTSTEAQFLKDANVDYLYADTAGAGSLALSFETVFEKAKSADLWLSPSYYPTMDALKQANTHYTQFDAFKNNNIYTFANTTGNTGGVLYYELGLARPDLVLKDIIKICHPELLPDYKTYFFRPLN</sequence>
<keyword evidence="3" id="KW-1185">Reference proteome</keyword>
<protein>
    <submittedName>
        <fullName evidence="2">Iron complex transport system substrate-binding protein</fullName>
    </submittedName>
</protein>
<dbReference type="InterPro" id="IPR002491">
    <property type="entry name" value="ABC_transptr_periplasmic_BD"/>
</dbReference>
<dbReference type="PANTHER" id="PTHR30535:SF34">
    <property type="entry name" value="MOLYBDATE-BINDING PROTEIN MOLA"/>
    <property type="match status" value="1"/>
</dbReference>
<name>A0A1I3PD12_9FLAO</name>
<dbReference type="STRING" id="1144750.SAMN05443431_10545"/>
<gene>
    <name evidence="2" type="ORF">SAMN05443431_10545</name>
</gene>
<reference evidence="3" key="1">
    <citation type="submission" date="2016-10" db="EMBL/GenBank/DDBJ databases">
        <authorList>
            <person name="Varghese N."/>
            <person name="Submissions S."/>
        </authorList>
    </citation>
    <scope>NUCLEOTIDE SEQUENCE [LARGE SCALE GENOMIC DNA]</scope>
    <source>
        <strain evidence="3">DSM 28881</strain>
    </source>
</reference>
<organism evidence="2 3">
    <name type="scientific">Olleya namhaensis</name>
    <dbReference type="NCBI Taxonomy" id="1144750"/>
    <lineage>
        <taxon>Bacteria</taxon>
        <taxon>Pseudomonadati</taxon>
        <taxon>Bacteroidota</taxon>
        <taxon>Flavobacteriia</taxon>
        <taxon>Flavobacteriales</taxon>
        <taxon>Flavobacteriaceae</taxon>
    </lineage>
</organism>
<evidence type="ECO:0000313" key="2">
    <source>
        <dbReference type="EMBL" id="SFJ18916.1"/>
    </source>
</evidence>